<dbReference type="InterPro" id="IPR016137">
    <property type="entry name" value="RGS"/>
</dbReference>
<reference evidence="2 3" key="1">
    <citation type="journal article" date="2010" name="Cell">
        <title>The genome of Naegleria gruberi illuminates early eukaryotic versatility.</title>
        <authorList>
            <person name="Fritz-Laylin L.K."/>
            <person name="Prochnik S.E."/>
            <person name="Ginger M.L."/>
            <person name="Dacks J.B."/>
            <person name="Carpenter M.L."/>
            <person name="Field M.C."/>
            <person name="Kuo A."/>
            <person name="Paredez A."/>
            <person name="Chapman J."/>
            <person name="Pham J."/>
            <person name="Shu S."/>
            <person name="Neupane R."/>
            <person name="Cipriano M."/>
            <person name="Mancuso J."/>
            <person name="Tu H."/>
            <person name="Salamov A."/>
            <person name="Lindquist E."/>
            <person name="Shapiro H."/>
            <person name="Lucas S."/>
            <person name="Grigoriev I.V."/>
            <person name="Cande W.Z."/>
            <person name="Fulton C."/>
            <person name="Rokhsar D.S."/>
            <person name="Dawson S.C."/>
        </authorList>
    </citation>
    <scope>NUCLEOTIDE SEQUENCE [LARGE SCALE GENOMIC DNA]</scope>
    <source>
        <strain evidence="2 3">NEG-M</strain>
    </source>
</reference>
<dbReference type="SMART" id="SM00315">
    <property type="entry name" value="RGS"/>
    <property type="match status" value="1"/>
</dbReference>
<accession>D2VNJ1</accession>
<organism evidence="3">
    <name type="scientific">Naegleria gruberi</name>
    <name type="common">Amoeba</name>
    <dbReference type="NCBI Taxonomy" id="5762"/>
    <lineage>
        <taxon>Eukaryota</taxon>
        <taxon>Discoba</taxon>
        <taxon>Heterolobosea</taxon>
        <taxon>Tetramitia</taxon>
        <taxon>Eutetramitia</taxon>
        <taxon>Vahlkampfiidae</taxon>
        <taxon>Naegleria</taxon>
    </lineage>
</organism>
<dbReference type="KEGG" id="ngr:NAEGRDRAFT_70519"/>
<dbReference type="InterPro" id="IPR036305">
    <property type="entry name" value="RGS_sf"/>
</dbReference>
<dbReference type="EMBL" id="GG738884">
    <property type="protein sequence ID" value="EFC41667.1"/>
    <property type="molecule type" value="Genomic_DNA"/>
</dbReference>
<dbReference type="Gene3D" id="1.10.167.10">
    <property type="entry name" value="Regulator of G-protein Signalling 4, domain 2"/>
    <property type="match status" value="1"/>
</dbReference>
<evidence type="ECO:0000259" key="1">
    <source>
        <dbReference type="PROSITE" id="PS50132"/>
    </source>
</evidence>
<dbReference type="SUPFAM" id="SSF48097">
    <property type="entry name" value="Regulator of G-protein signaling, RGS"/>
    <property type="match status" value="1"/>
</dbReference>
<dbReference type="GeneID" id="8855049"/>
<dbReference type="Proteomes" id="UP000006671">
    <property type="component" value="Unassembled WGS sequence"/>
</dbReference>
<dbReference type="AlphaFoldDB" id="D2VNJ1"/>
<gene>
    <name evidence="2" type="ORF">NAEGRDRAFT_70519</name>
</gene>
<dbReference type="OMA" id="IRISCIC"/>
<feature type="domain" description="RGS" evidence="1">
    <location>
        <begin position="212"/>
        <end position="383"/>
    </location>
</feature>
<proteinExistence type="predicted"/>
<dbReference type="VEuPathDB" id="AmoebaDB:NAEGRDRAFT_70519"/>
<dbReference type="InParanoid" id="D2VNJ1"/>
<protein>
    <submittedName>
        <fullName evidence="2">Predicted protein</fullName>
    </submittedName>
</protein>
<evidence type="ECO:0000313" key="3">
    <source>
        <dbReference type="Proteomes" id="UP000006671"/>
    </source>
</evidence>
<keyword evidence="3" id="KW-1185">Reference proteome</keyword>
<evidence type="ECO:0000313" key="2">
    <source>
        <dbReference type="EMBL" id="EFC41667.1"/>
    </source>
</evidence>
<dbReference type="RefSeq" id="XP_002674411.1">
    <property type="nucleotide sequence ID" value="XM_002674365.1"/>
</dbReference>
<sequence>MDGFSQERKKRDEYHGKSFYIRPAMFLIRRGKVIHSWRLNYADHCPKVLEEIVLKLDLKSGGGDDLESLKMNEKNVVKIESKKVIGKEEEMLNEVSNENETRKEECQNVIMEMELKECESQIKEQIQMEETKLDESTLQTIEISTQIDMPIIDTSREIPIYKRKQASSSLEIITPTEKKENEKIQTIKAKKSLQPKYSCFGNRNVVGDSDLNMLVVLENPKLRKYFKLFAHMEFNIENILFWEEVNTHYKPIASFSKFDKTKSIATSIGNLFLFDSHSVMHVNTSDKLREQVREQIQFHFESKSITELLPSKYRVNRSLEDTAVDPLSNTPEESDNISQLSIADRFNETVTGIFDPIINEMLSSSIQDMFLRFRTSDLFSQMISSVK</sequence>
<dbReference type="PROSITE" id="PS50132">
    <property type="entry name" value="RGS"/>
    <property type="match status" value="1"/>
</dbReference>
<dbReference type="OrthoDB" id="199677at2759"/>
<name>D2VNJ1_NAEGR</name>
<dbReference type="InterPro" id="IPR044926">
    <property type="entry name" value="RGS_subdomain_2"/>
</dbReference>
<dbReference type="Pfam" id="PF00615">
    <property type="entry name" value="RGS"/>
    <property type="match status" value="1"/>
</dbReference>